<gene>
    <name evidence="6" type="ORF">SE15_09965</name>
</gene>
<evidence type="ECO:0000256" key="2">
    <source>
        <dbReference type="ARBA" id="ARBA00022723"/>
    </source>
</evidence>
<dbReference type="GO" id="GO:0016787">
    <property type="term" value="F:hydrolase activity"/>
    <property type="evidence" value="ECO:0007669"/>
    <property type="project" value="UniProtKB-KW"/>
</dbReference>
<dbReference type="AlphaFoldDB" id="A0A0P6XPU1"/>
<dbReference type="EMBL" id="LGKO01000005">
    <property type="protein sequence ID" value="KPL82467.1"/>
    <property type="molecule type" value="Genomic_DNA"/>
</dbReference>
<protein>
    <recommendedName>
        <fullName evidence="5">Peptidase M20 dimerisation domain-containing protein</fullName>
    </recommendedName>
</protein>
<keyword evidence="4" id="KW-0862">Zinc</keyword>
<evidence type="ECO:0000256" key="1">
    <source>
        <dbReference type="ARBA" id="ARBA00001947"/>
    </source>
</evidence>
<dbReference type="InterPro" id="IPR002933">
    <property type="entry name" value="Peptidase_M20"/>
</dbReference>
<dbReference type="Gene3D" id="3.30.70.360">
    <property type="match status" value="1"/>
</dbReference>
<dbReference type="SUPFAM" id="SSF55031">
    <property type="entry name" value="Bacterial exopeptidase dimerisation domain"/>
    <property type="match status" value="1"/>
</dbReference>
<dbReference type="STRING" id="869279.SE15_09965"/>
<evidence type="ECO:0000313" key="6">
    <source>
        <dbReference type="EMBL" id="KPL82467.1"/>
    </source>
</evidence>
<comment type="cofactor">
    <cofactor evidence="1">
        <name>Zn(2+)</name>
        <dbReference type="ChEBI" id="CHEBI:29105"/>
    </cofactor>
</comment>
<dbReference type="InterPro" id="IPR050072">
    <property type="entry name" value="Peptidase_M20A"/>
</dbReference>
<evidence type="ECO:0000259" key="5">
    <source>
        <dbReference type="Pfam" id="PF07687"/>
    </source>
</evidence>
<reference evidence="6 7" key="1">
    <citation type="submission" date="2015-07" db="EMBL/GenBank/DDBJ databases">
        <title>Whole genome sequence of Thermanaerothrix daxensis DSM 23592.</title>
        <authorList>
            <person name="Hemp J."/>
            <person name="Ward L.M."/>
            <person name="Pace L.A."/>
            <person name="Fischer W.W."/>
        </authorList>
    </citation>
    <scope>NUCLEOTIDE SEQUENCE [LARGE SCALE GENOMIC DNA]</scope>
    <source>
        <strain evidence="6 7">GNS-1</strain>
    </source>
</reference>
<organism evidence="6 7">
    <name type="scientific">Thermanaerothrix daxensis</name>
    <dbReference type="NCBI Taxonomy" id="869279"/>
    <lineage>
        <taxon>Bacteria</taxon>
        <taxon>Bacillati</taxon>
        <taxon>Chloroflexota</taxon>
        <taxon>Anaerolineae</taxon>
        <taxon>Anaerolineales</taxon>
        <taxon>Anaerolineaceae</taxon>
        <taxon>Thermanaerothrix</taxon>
    </lineage>
</organism>
<comment type="caution">
    <text evidence="6">The sequence shown here is derived from an EMBL/GenBank/DDBJ whole genome shotgun (WGS) entry which is preliminary data.</text>
</comment>
<evidence type="ECO:0000313" key="7">
    <source>
        <dbReference type="Proteomes" id="UP000050544"/>
    </source>
</evidence>
<dbReference type="InterPro" id="IPR011650">
    <property type="entry name" value="Peptidase_M20_dimer"/>
</dbReference>
<feature type="domain" description="Peptidase M20 dimerisation" evidence="5">
    <location>
        <begin position="173"/>
        <end position="273"/>
    </location>
</feature>
<keyword evidence="2" id="KW-0479">Metal-binding</keyword>
<dbReference type="PANTHER" id="PTHR43808">
    <property type="entry name" value="ACETYLORNITHINE DEACETYLASE"/>
    <property type="match status" value="1"/>
</dbReference>
<dbReference type="Pfam" id="PF07687">
    <property type="entry name" value="M20_dimer"/>
    <property type="match status" value="1"/>
</dbReference>
<keyword evidence="3" id="KW-0378">Hydrolase</keyword>
<dbReference type="InterPro" id="IPR001261">
    <property type="entry name" value="ArgE/DapE_CS"/>
</dbReference>
<sequence>MSAVLPFEVATSEALRLVVDLVRIPAPSSGEQAAADFTQVQMECLGFEGVHRDICGNVIGYWQGARPGPTLLLEAHLDVVPPGDESAWHYPPYGGVVSAGRVWGRGAADTHASLAAMLAAVASLPRSDLCGRVVVAATVMEESLTAGAVEGLLAVERPDVFVTGEPTALRLGVAQKGRATLEIRTVGRAAHTSHPEQGINAIRRMMHTLTRIENLPRRWEEVLGGEVFEVTEIVSHPYPNINVVPPGCQARLVARLLPDETPQSLRVRLTQAMAGLDGVEITLARLCQTCYTGHVLEREDFLVGWRMPAEHIWRVRMLDALRSRGLPAETLAAGFGTNASAAAAIGIPCFIYGPGDLAQAHTVDEWVAIEQVEQAVAGYRALVQACLGSPCGF</sequence>
<dbReference type="Gene3D" id="3.40.630.10">
    <property type="entry name" value="Zn peptidases"/>
    <property type="match status" value="2"/>
</dbReference>
<keyword evidence="7" id="KW-1185">Reference proteome</keyword>
<dbReference type="OrthoDB" id="9792335at2"/>
<dbReference type="InterPro" id="IPR036264">
    <property type="entry name" value="Bact_exopeptidase_dim_dom"/>
</dbReference>
<proteinExistence type="predicted"/>
<accession>A0A0P6XPU1</accession>
<dbReference type="RefSeq" id="WP_054521959.1">
    <property type="nucleotide sequence ID" value="NZ_LGKO01000005.1"/>
</dbReference>
<evidence type="ECO:0000256" key="4">
    <source>
        <dbReference type="ARBA" id="ARBA00022833"/>
    </source>
</evidence>
<dbReference type="GO" id="GO:0046872">
    <property type="term" value="F:metal ion binding"/>
    <property type="evidence" value="ECO:0007669"/>
    <property type="project" value="UniProtKB-KW"/>
</dbReference>
<evidence type="ECO:0000256" key="3">
    <source>
        <dbReference type="ARBA" id="ARBA00022801"/>
    </source>
</evidence>
<dbReference type="PROSITE" id="PS00758">
    <property type="entry name" value="ARGE_DAPE_CPG2_1"/>
    <property type="match status" value="1"/>
</dbReference>
<dbReference type="Pfam" id="PF01546">
    <property type="entry name" value="Peptidase_M20"/>
    <property type="match status" value="1"/>
</dbReference>
<name>A0A0P6XPU1_9CHLR</name>
<dbReference type="Proteomes" id="UP000050544">
    <property type="component" value="Unassembled WGS sequence"/>
</dbReference>
<dbReference type="SUPFAM" id="SSF53187">
    <property type="entry name" value="Zn-dependent exopeptidases"/>
    <property type="match status" value="1"/>
</dbReference>